<dbReference type="AlphaFoldDB" id="A0A1G7TZ82"/>
<dbReference type="STRING" id="660518.SAMN05216218_1337"/>
<protein>
    <submittedName>
        <fullName evidence="1">Uncharacterized protein</fullName>
    </submittedName>
</protein>
<sequence length="137" mass="15940">MQEGLVIEEPAYQALIDEFSNMEQKGITGYRVVWEAEGKEHSSTEYVIKAFGEHLGEPTAIMWGRGGNKETGGKYEIIPKPNDNAWLRYYHPHSGPDDYKLTRLAVFSPDFVYEDEEEYTSFWKNPFEKLAEIKNRR</sequence>
<proteinExistence type="predicted"/>
<evidence type="ECO:0000313" key="2">
    <source>
        <dbReference type="Proteomes" id="UP000199076"/>
    </source>
</evidence>
<dbReference type="Proteomes" id="UP000199076">
    <property type="component" value="Unassembled WGS sequence"/>
</dbReference>
<evidence type="ECO:0000313" key="1">
    <source>
        <dbReference type="EMBL" id="SDG40468.1"/>
    </source>
</evidence>
<reference evidence="2" key="1">
    <citation type="submission" date="2016-10" db="EMBL/GenBank/DDBJ databases">
        <authorList>
            <person name="Varghese N."/>
            <person name="Submissions S."/>
        </authorList>
    </citation>
    <scope>NUCLEOTIDE SEQUENCE [LARGE SCALE GENOMIC DNA]</scope>
    <source>
        <strain evidence="2">IBRC-M 10760</strain>
    </source>
</reference>
<gene>
    <name evidence="1" type="ORF">SAMN05216218_1337</name>
</gene>
<organism evidence="1 2">
    <name type="scientific">Halorientalis regularis</name>
    <dbReference type="NCBI Taxonomy" id="660518"/>
    <lineage>
        <taxon>Archaea</taxon>
        <taxon>Methanobacteriati</taxon>
        <taxon>Methanobacteriota</taxon>
        <taxon>Stenosarchaea group</taxon>
        <taxon>Halobacteria</taxon>
        <taxon>Halobacteriales</taxon>
        <taxon>Haloarculaceae</taxon>
        <taxon>Halorientalis</taxon>
    </lineage>
</organism>
<dbReference type="EMBL" id="FNBK01000033">
    <property type="protein sequence ID" value="SDG40468.1"/>
    <property type="molecule type" value="Genomic_DNA"/>
</dbReference>
<accession>A0A1G7TZ82</accession>
<name>A0A1G7TZ82_9EURY</name>
<keyword evidence="2" id="KW-1185">Reference proteome</keyword>